<keyword evidence="4" id="KW-0804">Transcription</keyword>
<dbReference type="InterPro" id="IPR039425">
    <property type="entry name" value="RNA_pol_sigma-70-like"/>
</dbReference>
<dbReference type="RefSeq" id="WP_123120741.1">
    <property type="nucleotide sequence ID" value="NZ_RJJR01000008.1"/>
</dbReference>
<dbReference type="Gene3D" id="1.10.10.10">
    <property type="entry name" value="Winged helix-like DNA-binding domain superfamily/Winged helix DNA-binding domain"/>
    <property type="match status" value="1"/>
</dbReference>
<evidence type="ECO:0000313" key="7">
    <source>
        <dbReference type="EMBL" id="RNI36188.1"/>
    </source>
</evidence>
<protein>
    <submittedName>
        <fullName evidence="7">Sigma-70 family RNA polymerase sigma factor</fullName>
    </submittedName>
</protein>
<dbReference type="SUPFAM" id="SSF88946">
    <property type="entry name" value="Sigma2 domain of RNA polymerase sigma factors"/>
    <property type="match status" value="1"/>
</dbReference>
<evidence type="ECO:0000256" key="3">
    <source>
        <dbReference type="ARBA" id="ARBA00023082"/>
    </source>
</evidence>
<gene>
    <name evidence="7" type="ORF">EFY79_10905</name>
</gene>
<evidence type="ECO:0000259" key="5">
    <source>
        <dbReference type="Pfam" id="PF04542"/>
    </source>
</evidence>
<evidence type="ECO:0000256" key="2">
    <source>
        <dbReference type="ARBA" id="ARBA00023015"/>
    </source>
</evidence>
<dbReference type="InterPro" id="IPR013249">
    <property type="entry name" value="RNA_pol_sigma70_r4_t2"/>
</dbReference>
<evidence type="ECO:0000259" key="6">
    <source>
        <dbReference type="Pfam" id="PF08281"/>
    </source>
</evidence>
<dbReference type="OrthoDB" id="9150024at2"/>
<dbReference type="InterPro" id="IPR007627">
    <property type="entry name" value="RNA_pol_sigma70_r2"/>
</dbReference>
<keyword evidence="3" id="KW-0731">Sigma factor</keyword>
<keyword evidence="2" id="KW-0805">Transcription regulation</keyword>
<name>A0A3M9NGU5_9BACT</name>
<evidence type="ECO:0000256" key="4">
    <source>
        <dbReference type="ARBA" id="ARBA00023163"/>
    </source>
</evidence>
<dbReference type="InterPro" id="IPR014284">
    <property type="entry name" value="RNA_pol_sigma-70_dom"/>
</dbReference>
<proteinExistence type="inferred from homology"/>
<dbReference type="SUPFAM" id="SSF88659">
    <property type="entry name" value="Sigma3 and sigma4 domains of RNA polymerase sigma factors"/>
    <property type="match status" value="1"/>
</dbReference>
<accession>A0A3M9NGU5</accession>
<feature type="domain" description="RNA polymerase sigma factor 70 region 4 type 2" evidence="6">
    <location>
        <begin position="122"/>
        <end position="174"/>
    </location>
</feature>
<keyword evidence="8" id="KW-1185">Reference proteome</keyword>
<dbReference type="InterPro" id="IPR036388">
    <property type="entry name" value="WH-like_DNA-bd_sf"/>
</dbReference>
<comment type="caution">
    <text evidence="7">The sequence shown here is derived from an EMBL/GenBank/DDBJ whole genome shotgun (WGS) entry which is preliminary data.</text>
</comment>
<dbReference type="PANTHER" id="PTHR43133">
    <property type="entry name" value="RNA POLYMERASE ECF-TYPE SIGMA FACTO"/>
    <property type="match status" value="1"/>
</dbReference>
<dbReference type="GO" id="GO:0016987">
    <property type="term" value="F:sigma factor activity"/>
    <property type="evidence" value="ECO:0007669"/>
    <property type="project" value="UniProtKB-KW"/>
</dbReference>
<feature type="domain" description="RNA polymerase sigma-70 region 2" evidence="5">
    <location>
        <begin position="22"/>
        <end position="84"/>
    </location>
</feature>
<comment type="similarity">
    <text evidence="1">Belongs to the sigma-70 factor family. ECF subfamily.</text>
</comment>
<dbReference type="Pfam" id="PF04542">
    <property type="entry name" value="Sigma70_r2"/>
    <property type="match status" value="1"/>
</dbReference>
<reference evidence="7 8" key="1">
    <citation type="submission" date="2018-11" db="EMBL/GenBank/DDBJ databases">
        <title>Draft genome sequence of Ferruginibacter sp. BO-59.</title>
        <authorList>
            <person name="Im W.T."/>
        </authorList>
    </citation>
    <scope>NUCLEOTIDE SEQUENCE [LARGE SCALE GENOMIC DNA]</scope>
    <source>
        <strain evidence="7 8">BO-59</strain>
    </source>
</reference>
<dbReference type="CDD" id="cd06171">
    <property type="entry name" value="Sigma70_r4"/>
    <property type="match status" value="1"/>
</dbReference>
<organism evidence="7 8">
    <name type="scientific">Hanamia caeni</name>
    <dbReference type="NCBI Taxonomy" id="2294116"/>
    <lineage>
        <taxon>Bacteria</taxon>
        <taxon>Pseudomonadati</taxon>
        <taxon>Bacteroidota</taxon>
        <taxon>Chitinophagia</taxon>
        <taxon>Chitinophagales</taxon>
        <taxon>Chitinophagaceae</taxon>
        <taxon>Hanamia</taxon>
    </lineage>
</organism>
<dbReference type="InterPro" id="IPR013325">
    <property type="entry name" value="RNA_pol_sigma_r2"/>
</dbReference>
<dbReference type="Pfam" id="PF08281">
    <property type="entry name" value="Sigma70_r4_2"/>
    <property type="match status" value="1"/>
</dbReference>
<dbReference type="InterPro" id="IPR013324">
    <property type="entry name" value="RNA_pol_sigma_r3/r4-like"/>
</dbReference>
<dbReference type="EMBL" id="RJJR01000008">
    <property type="protein sequence ID" value="RNI36188.1"/>
    <property type="molecule type" value="Genomic_DNA"/>
</dbReference>
<dbReference type="AlphaFoldDB" id="A0A3M9NGU5"/>
<dbReference type="Proteomes" id="UP000267223">
    <property type="component" value="Unassembled WGS sequence"/>
</dbReference>
<dbReference type="Gene3D" id="1.10.1740.10">
    <property type="match status" value="1"/>
</dbReference>
<evidence type="ECO:0000313" key="8">
    <source>
        <dbReference type="Proteomes" id="UP000267223"/>
    </source>
</evidence>
<dbReference type="GO" id="GO:0003677">
    <property type="term" value="F:DNA binding"/>
    <property type="evidence" value="ECO:0007669"/>
    <property type="project" value="InterPro"/>
</dbReference>
<sequence length="182" mass="21638">MASIDQAWTEMTKGSKPAFLKIYQENYKQLFSYGFSLCCDKELTKDCIQNLFLEIWNGRVTLSPEVQNVRSYLFTWLRRKINRSVYEKNKIDLGDNLSVPNQNEKSYEELLVAFEENEEQKEKLKLALRGLTPKQLDIIRLKYYENLSYEQIAERTSLTTRTVYNIVYEAITRLRKIIHIFI</sequence>
<dbReference type="NCBIfam" id="TIGR02937">
    <property type="entry name" value="sigma70-ECF"/>
    <property type="match status" value="1"/>
</dbReference>
<dbReference type="PANTHER" id="PTHR43133:SF46">
    <property type="entry name" value="RNA POLYMERASE SIGMA-70 FACTOR ECF SUBFAMILY"/>
    <property type="match status" value="1"/>
</dbReference>
<evidence type="ECO:0000256" key="1">
    <source>
        <dbReference type="ARBA" id="ARBA00010641"/>
    </source>
</evidence>
<dbReference type="GO" id="GO:0006352">
    <property type="term" value="P:DNA-templated transcription initiation"/>
    <property type="evidence" value="ECO:0007669"/>
    <property type="project" value="InterPro"/>
</dbReference>